<feature type="transmembrane region" description="Helical" evidence="2">
    <location>
        <begin position="162"/>
        <end position="185"/>
    </location>
</feature>
<evidence type="ECO:0000313" key="4">
    <source>
        <dbReference type="Proteomes" id="UP000242875"/>
    </source>
</evidence>
<keyword evidence="4" id="KW-1185">Reference proteome</keyword>
<evidence type="ECO:0000313" key="3">
    <source>
        <dbReference type="EMBL" id="OZJ06332.1"/>
    </source>
</evidence>
<keyword evidence="2" id="KW-0472">Membrane</keyword>
<feature type="transmembrane region" description="Helical" evidence="2">
    <location>
        <begin position="72"/>
        <end position="91"/>
    </location>
</feature>
<feature type="transmembrane region" description="Helical" evidence="2">
    <location>
        <begin position="103"/>
        <end position="124"/>
    </location>
</feature>
<dbReference type="Pfam" id="PF12400">
    <property type="entry name" value="STIMATE"/>
    <property type="match status" value="1"/>
</dbReference>
<comment type="caution">
    <text evidence="3">The sequence shown here is derived from an EMBL/GenBank/DDBJ whole genome shotgun (WGS) entry which is preliminary data.</text>
</comment>
<feature type="region of interest" description="Disordered" evidence="1">
    <location>
        <begin position="319"/>
        <end position="363"/>
    </location>
</feature>
<proteinExistence type="predicted"/>
<name>A0A261Y6U9_9FUNG</name>
<reference evidence="3 4" key="1">
    <citation type="journal article" date="2017" name="Mycologia">
        <title>Bifiguratus adelaidae, gen. et sp. nov., a new member of Mucoromycotina in endophytic and soil-dwelling habitats.</title>
        <authorList>
            <person name="Torres-Cruz T.J."/>
            <person name="Billingsley Tobias T.L."/>
            <person name="Almatruk M."/>
            <person name="Hesse C."/>
            <person name="Kuske C.R."/>
            <person name="Desiro A."/>
            <person name="Benucci G.M."/>
            <person name="Bonito G."/>
            <person name="Stajich J.E."/>
            <person name="Dunlap C."/>
            <person name="Arnold A.E."/>
            <person name="Porras-Alfaro A."/>
        </authorList>
    </citation>
    <scope>NUCLEOTIDE SEQUENCE [LARGE SCALE GENOMIC DNA]</scope>
    <source>
        <strain evidence="3 4">AZ0501</strain>
    </source>
</reference>
<gene>
    <name evidence="3" type="ORF">BZG36_00657</name>
</gene>
<dbReference type="InterPro" id="IPR022127">
    <property type="entry name" value="STIMATE/YPL162C"/>
</dbReference>
<evidence type="ECO:0000256" key="2">
    <source>
        <dbReference type="SAM" id="Phobius"/>
    </source>
</evidence>
<dbReference type="OrthoDB" id="431202at2759"/>
<sequence length="363" mass="41409">MVCSLALVRRDPVDAGHGEVDDPEAGCKLLDTFAIVIQLCLAAAAFSTLIYKRYRERPQRPVLIWGMDVSKQFVGGVVIHSLNVLVSYFSGKGDEEGPSNPCVWYFLNIFVDTTVGVLILWGFLRLWNVLFEKLGYDGMRSGKYGLPPLSNQLKRWARQCGVFILSLVLMKGVVVLLFAICPWLFDFGSWVLQWTMGNYRLQVVFVMLVFPLIMNILQFWIVDTIVKEKPRKEIRLEKLDDDDDDEEMDRLEARKLLFDADADPFVISDEDDDDLHPQHLRDDIEYGHRASTSKAPLLKKDDEDDLAIVVEPNVERTLRDHSVSARKALADQDPSPSNRPENTSDEEMADWHKISPKSSTDYP</sequence>
<dbReference type="PANTHER" id="PTHR31735:SF1">
    <property type="entry name" value="VACUOLAR MEMBRANE PROTEIN YPL162C"/>
    <property type="match status" value="1"/>
</dbReference>
<protein>
    <recommendedName>
        <fullName evidence="5">Vacuolar membrane protein</fullName>
    </recommendedName>
</protein>
<feature type="transmembrane region" description="Helical" evidence="2">
    <location>
        <begin position="205"/>
        <end position="226"/>
    </location>
</feature>
<dbReference type="GO" id="GO:0016020">
    <property type="term" value="C:membrane"/>
    <property type="evidence" value="ECO:0007669"/>
    <property type="project" value="TreeGrafter"/>
</dbReference>
<dbReference type="Proteomes" id="UP000242875">
    <property type="component" value="Unassembled WGS sequence"/>
</dbReference>
<organism evidence="3 4">
    <name type="scientific">Bifiguratus adelaidae</name>
    <dbReference type="NCBI Taxonomy" id="1938954"/>
    <lineage>
        <taxon>Eukaryota</taxon>
        <taxon>Fungi</taxon>
        <taxon>Fungi incertae sedis</taxon>
        <taxon>Mucoromycota</taxon>
        <taxon>Mucoromycotina</taxon>
        <taxon>Endogonomycetes</taxon>
        <taxon>Endogonales</taxon>
        <taxon>Endogonales incertae sedis</taxon>
        <taxon>Bifiguratus</taxon>
    </lineage>
</organism>
<accession>A0A261Y6U9</accession>
<feature type="transmembrane region" description="Helical" evidence="2">
    <location>
        <begin position="32"/>
        <end position="51"/>
    </location>
</feature>
<dbReference type="AlphaFoldDB" id="A0A261Y6U9"/>
<keyword evidence="2" id="KW-0812">Transmembrane</keyword>
<evidence type="ECO:0000256" key="1">
    <source>
        <dbReference type="SAM" id="MobiDB-lite"/>
    </source>
</evidence>
<keyword evidence="2" id="KW-1133">Transmembrane helix</keyword>
<evidence type="ECO:0008006" key="5">
    <source>
        <dbReference type="Google" id="ProtNLM"/>
    </source>
</evidence>
<dbReference type="EMBL" id="MVBO01000004">
    <property type="protein sequence ID" value="OZJ06332.1"/>
    <property type="molecule type" value="Genomic_DNA"/>
</dbReference>
<dbReference type="PANTHER" id="PTHR31735">
    <property type="entry name" value="VACUOLAR MEMBRANE PROTEIN YPL162C"/>
    <property type="match status" value="1"/>
</dbReference>